<accession>A0A0F9TPN0</accession>
<feature type="compositionally biased region" description="Basic residues" evidence="1">
    <location>
        <begin position="40"/>
        <end position="56"/>
    </location>
</feature>
<dbReference type="EMBL" id="LAZR01000191">
    <property type="protein sequence ID" value="KKN83025.1"/>
    <property type="molecule type" value="Genomic_DNA"/>
</dbReference>
<proteinExistence type="predicted"/>
<evidence type="ECO:0008006" key="3">
    <source>
        <dbReference type="Google" id="ProtNLM"/>
    </source>
</evidence>
<reference evidence="2" key="1">
    <citation type="journal article" date="2015" name="Nature">
        <title>Complex archaea that bridge the gap between prokaryotes and eukaryotes.</title>
        <authorList>
            <person name="Spang A."/>
            <person name="Saw J.H."/>
            <person name="Jorgensen S.L."/>
            <person name="Zaremba-Niedzwiedzka K."/>
            <person name="Martijn J."/>
            <person name="Lind A.E."/>
            <person name="van Eijk R."/>
            <person name="Schleper C."/>
            <person name="Guy L."/>
            <person name="Ettema T.J."/>
        </authorList>
    </citation>
    <scope>NUCLEOTIDE SEQUENCE</scope>
</reference>
<gene>
    <name evidence="2" type="ORF">LCGC14_0302800</name>
</gene>
<protein>
    <recommendedName>
        <fullName evidence="3">HNH domain-containing protein</fullName>
    </recommendedName>
</protein>
<evidence type="ECO:0000313" key="2">
    <source>
        <dbReference type="EMBL" id="KKN83025.1"/>
    </source>
</evidence>
<organism evidence="2">
    <name type="scientific">marine sediment metagenome</name>
    <dbReference type="NCBI Taxonomy" id="412755"/>
    <lineage>
        <taxon>unclassified sequences</taxon>
        <taxon>metagenomes</taxon>
        <taxon>ecological metagenomes</taxon>
    </lineage>
</organism>
<dbReference type="AlphaFoldDB" id="A0A0F9TPN0"/>
<sequence>MTYKDKVRQREYQREWASRKRKGLETKIVNSPQFSEEKRKERRNKTVRSYKKRQRDNRKNCKINAFGSICFICKSGKYKLILHRKDGKAHKSITHMNNEEFERLLVSNKYVHLCYVCHRGTHFAMDKLNLDWLGMLALC</sequence>
<comment type="caution">
    <text evidence="2">The sequence shown here is derived from an EMBL/GenBank/DDBJ whole genome shotgun (WGS) entry which is preliminary data.</text>
</comment>
<evidence type="ECO:0000256" key="1">
    <source>
        <dbReference type="SAM" id="MobiDB-lite"/>
    </source>
</evidence>
<feature type="region of interest" description="Disordered" evidence="1">
    <location>
        <begin position="27"/>
        <end position="56"/>
    </location>
</feature>
<name>A0A0F9TPN0_9ZZZZ</name>